<feature type="signal peptide" evidence="1">
    <location>
        <begin position="1"/>
        <end position="17"/>
    </location>
</feature>
<evidence type="ECO:0000313" key="4">
    <source>
        <dbReference type="RGD" id="1309187"/>
    </source>
</evidence>
<dbReference type="AlphaFoldDB" id="A6K1H8"/>
<sequence>MRFIPLCSLFCLPRVFTHCPSEVLPWEMSQAKAIFWSSGDT</sequence>
<name>A6K1H8_RAT</name>
<reference evidence="2" key="1">
    <citation type="journal article" date="2005" name="Genome Res.">
        <title>Gene and alternative splicing annotation with AIR.</title>
        <authorList>
            <person name="Florea L."/>
            <person name="Di Francesco V."/>
            <person name="Miller J."/>
            <person name="Turner R."/>
            <person name="Yao A."/>
            <person name="Harris M."/>
            <person name="Walenz B."/>
            <person name="Mobarry C."/>
            <person name="Merkulov G.V."/>
            <person name="Charlab R."/>
            <person name="Dew I."/>
            <person name="Deng Z."/>
            <person name="Istrail S."/>
            <person name="Li P."/>
            <person name="Sutton G."/>
        </authorList>
    </citation>
    <scope>NUCLEOTIDE SEQUENCE</scope>
    <source>
        <strain evidence="2">BN</strain>
    </source>
</reference>
<reference evidence="2 3" key="2">
    <citation type="submission" date="2005-07" db="EMBL/GenBank/DDBJ databases">
        <authorList>
            <person name="Mural R.J."/>
            <person name="Li P.W."/>
            <person name="Adams M.D."/>
            <person name="Amanatides P.G."/>
            <person name="Baden-Tillson H."/>
            <person name="Barnstead M."/>
            <person name="Chin S.H."/>
            <person name="Dew I."/>
            <person name="Evans C.A."/>
            <person name="Ferriera S."/>
            <person name="Flanigan M."/>
            <person name="Fosler C."/>
            <person name="Glodek A."/>
            <person name="Gu Z."/>
            <person name="Holt R.A."/>
            <person name="Jennings D."/>
            <person name="Kraft C.L."/>
            <person name="Lu F."/>
            <person name="Nguyen T."/>
            <person name="Nusskern D.R."/>
            <person name="Pfannkoch C.M."/>
            <person name="Sitter C."/>
            <person name="Sutton G.G."/>
            <person name="Venter J.C."/>
            <person name="Wang Z."/>
            <person name="Woodage T."/>
            <person name="Zheng X.H."/>
            <person name="Zhong F."/>
        </authorList>
    </citation>
    <scope>NUCLEOTIDE SEQUENCE [LARGE SCALE GENOMIC DNA]</scope>
    <source>
        <strain evidence="2">BN</strain>
        <strain evidence="3">BN, Sprague-Dawley</strain>
    </source>
</reference>
<accession>A6K1H8</accession>
<gene>
    <name evidence="2 4" type="primary">Bri3</name>
    <name evidence="2" type="ORF">rCG_42652</name>
</gene>
<organism evidence="2 3">
    <name type="scientific">Rattus norvegicus</name>
    <name type="common">Rat</name>
    <dbReference type="NCBI Taxonomy" id="10116"/>
    <lineage>
        <taxon>Eukaryota</taxon>
        <taxon>Metazoa</taxon>
        <taxon>Chordata</taxon>
        <taxon>Craniata</taxon>
        <taxon>Vertebrata</taxon>
        <taxon>Euteleostomi</taxon>
        <taxon>Mammalia</taxon>
        <taxon>Eutheria</taxon>
        <taxon>Euarchontoglires</taxon>
        <taxon>Glires</taxon>
        <taxon>Rodentia</taxon>
        <taxon>Myomorpha</taxon>
        <taxon>Muroidea</taxon>
        <taxon>Muridae</taxon>
        <taxon>Murinae</taxon>
        <taxon>Rattus</taxon>
    </lineage>
</organism>
<dbReference type="EMBL" id="CH474012">
    <property type="protein sequence ID" value="EDL89633.1"/>
    <property type="molecule type" value="Genomic_DNA"/>
</dbReference>
<dbReference type="RGD" id="1309187">
    <property type="gene designation" value="Bri3"/>
</dbReference>
<evidence type="ECO:0000313" key="3">
    <source>
        <dbReference type="Proteomes" id="UP000234681"/>
    </source>
</evidence>
<evidence type="ECO:0000313" key="2">
    <source>
        <dbReference type="EMBL" id="EDL89634.1"/>
    </source>
</evidence>
<keyword evidence="1" id="KW-0732">Signal</keyword>
<protein>
    <submittedName>
        <fullName evidence="2">Brain protein I3, isoform CRA_b</fullName>
    </submittedName>
</protein>
<feature type="chain" id="PRO_5039883157" evidence="1">
    <location>
        <begin position="18"/>
        <end position="41"/>
    </location>
</feature>
<feature type="non-terminal residue" evidence="2">
    <location>
        <position position="41"/>
    </location>
</feature>
<dbReference type="EMBL" id="CH474012">
    <property type="protein sequence ID" value="EDL89634.1"/>
    <property type="molecule type" value="Genomic_DNA"/>
</dbReference>
<proteinExistence type="predicted"/>
<dbReference type="Proteomes" id="UP000234681">
    <property type="component" value="Chromosome 12"/>
</dbReference>
<evidence type="ECO:0000256" key="1">
    <source>
        <dbReference type="SAM" id="SignalP"/>
    </source>
</evidence>